<dbReference type="SMART" id="SM00220">
    <property type="entry name" value="S_TKc"/>
    <property type="match status" value="1"/>
</dbReference>
<evidence type="ECO:0000256" key="2">
    <source>
        <dbReference type="ARBA" id="ARBA00022840"/>
    </source>
</evidence>
<evidence type="ECO:0000256" key="1">
    <source>
        <dbReference type="ARBA" id="ARBA00022741"/>
    </source>
</evidence>
<dbReference type="PROSITE" id="PS50011">
    <property type="entry name" value="PROTEIN_KINASE_DOM"/>
    <property type="match status" value="1"/>
</dbReference>
<keyword evidence="4" id="KW-0418">Kinase</keyword>
<evidence type="ECO:0000259" key="5">
    <source>
        <dbReference type="PROSITE" id="PS50011"/>
    </source>
</evidence>
<keyword evidence="7" id="KW-1185">Reference proteome</keyword>
<dbReference type="PANTHER" id="PTHR44167">
    <property type="entry name" value="OVARIAN-SPECIFIC SERINE/THREONINE-PROTEIN KINASE LOK-RELATED"/>
    <property type="match status" value="1"/>
</dbReference>
<dbReference type="CDD" id="cd00180">
    <property type="entry name" value="PKc"/>
    <property type="match status" value="1"/>
</dbReference>
<dbReference type="GO" id="GO:0044773">
    <property type="term" value="P:mitotic DNA damage checkpoint signaling"/>
    <property type="evidence" value="ECO:0007669"/>
    <property type="project" value="TreeGrafter"/>
</dbReference>
<dbReference type="GO" id="GO:0005634">
    <property type="term" value="C:nucleus"/>
    <property type="evidence" value="ECO:0007669"/>
    <property type="project" value="TreeGrafter"/>
</dbReference>
<keyword evidence="1 3" id="KW-0547">Nucleotide-binding</keyword>
<comment type="caution">
    <text evidence="6">The sequence shown here is derived from an EMBL/GenBank/DDBJ whole genome shotgun (WGS) entry which is preliminary data.</text>
</comment>
<feature type="domain" description="Protein kinase" evidence="5">
    <location>
        <begin position="7"/>
        <end position="258"/>
    </location>
</feature>
<feature type="binding site" evidence="3">
    <location>
        <position position="35"/>
    </location>
    <ligand>
        <name>ATP</name>
        <dbReference type="ChEBI" id="CHEBI:30616"/>
    </ligand>
</feature>
<comment type="similarity">
    <text evidence="4">Belongs to the protein kinase superfamily.</text>
</comment>
<dbReference type="AlphaFoldDB" id="A0A8J2LEG4"/>
<dbReference type="PANTHER" id="PTHR44167:SF24">
    <property type="entry name" value="SERINE_THREONINE-PROTEIN KINASE CHK2"/>
    <property type="match status" value="1"/>
</dbReference>
<dbReference type="PROSITE" id="PS00107">
    <property type="entry name" value="PROTEIN_KINASE_ATP"/>
    <property type="match status" value="1"/>
</dbReference>
<evidence type="ECO:0000256" key="3">
    <source>
        <dbReference type="PROSITE-ProRule" id="PRU10141"/>
    </source>
</evidence>
<evidence type="ECO:0000256" key="4">
    <source>
        <dbReference type="RuleBase" id="RU000304"/>
    </source>
</evidence>
<dbReference type="OrthoDB" id="1405469at2759"/>
<sequence length="346" mass="39726">MDEYENLLSVGIVGRGAFGVIYKALDQSGKQYAIKRQPFDANTFNFLETDIHFRGDPKYVAKGYFMGKFQDNFYIVQDLYCGDLTKLPPDAPLKAVAYISHQMARSIDYLHGNNIIHKDIKPANFFLTCDYQVKLSDFGFSINAGGPNVASGTPIYMSIDALHGNASAASDWYAFGLCIWYILTGIHLQQVDTMDELYALLQYNLVQIRLQGLRKAGYRHYISMFVKREPQQRLTYRNSCQHMPESMKATQNWDHATFINNVGIQILPFGDVEAIEPERTLNKPFEMDQYFRSSAVNAANFRERNHGRFVREGKIPMHHPSPKRKISRDLEPVEGPVYNLRRRNNN</sequence>
<evidence type="ECO:0000313" key="6">
    <source>
        <dbReference type="EMBL" id="CAG7821088.1"/>
    </source>
</evidence>
<dbReference type="PROSITE" id="PS00108">
    <property type="entry name" value="PROTEIN_KINASE_ST"/>
    <property type="match status" value="1"/>
</dbReference>
<dbReference type="InterPro" id="IPR000719">
    <property type="entry name" value="Prot_kinase_dom"/>
</dbReference>
<dbReference type="GO" id="GO:0004674">
    <property type="term" value="F:protein serine/threonine kinase activity"/>
    <property type="evidence" value="ECO:0007669"/>
    <property type="project" value="UniProtKB-KW"/>
</dbReference>
<dbReference type="GO" id="GO:0005524">
    <property type="term" value="F:ATP binding"/>
    <property type="evidence" value="ECO:0007669"/>
    <property type="project" value="UniProtKB-UniRule"/>
</dbReference>
<organism evidence="6 7">
    <name type="scientific">Allacma fusca</name>
    <dbReference type="NCBI Taxonomy" id="39272"/>
    <lineage>
        <taxon>Eukaryota</taxon>
        <taxon>Metazoa</taxon>
        <taxon>Ecdysozoa</taxon>
        <taxon>Arthropoda</taxon>
        <taxon>Hexapoda</taxon>
        <taxon>Collembola</taxon>
        <taxon>Symphypleona</taxon>
        <taxon>Sminthuridae</taxon>
        <taxon>Allacma</taxon>
    </lineage>
</organism>
<dbReference type="Proteomes" id="UP000708208">
    <property type="component" value="Unassembled WGS sequence"/>
</dbReference>
<reference evidence="6" key="1">
    <citation type="submission" date="2021-06" db="EMBL/GenBank/DDBJ databases">
        <authorList>
            <person name="Hodson N. C."/>
            <person name="Mongue J. A."/>
            <person name="Jaron S. K."/>
        </authorList>
    </citation>
    <scope>NUCLEOTIDE SEQUENCE</scope>
</reference>
<dbReference type="EMBL" id="CAJVCH010499598">
    <property type="protein sequence ID" value="CAG7821088.1"/>
    <property type="molecule type" value="Genomic_DNA"/>
</dbReference>
<keyword evidence="4" id="KW-0723">Serine/threonine-protein kinase</keyword>
<dbReference type="InterPro" id="IPR008271">
    <property type="entry name" value="Ser/Thr_kinase_AS"/>
</dbReference>
<gene>
    <name evidence="6" type="ORF">AFUS01_LOCUS31445</name>
</gene>
<accession>A0A8J2LEG4</accession>
<proteinExistence type="inferred from homology"/>
<evidence type="ECO:0000313" key="7">
    <source>
        <dbReference type="Proteomes" id="UP000708208"/>
    </source>
</evidence>
<name>A0A8J2LEG4_9HEXA</name>
<keyword evidence="2 3" id="KW-0067">ATP-binding</keyword>
<dbReference type="Pfam" id="PF00069">
    <property type="entry name" value="Pkinase"/>
    <property type="match status" value="1"/>
</dbReference>
<protein>
    <recommendedName>
        <fullName evidence="5">Protein kinase domain-containing protein</fullName>
    </recommendedName>
</protein>
<dbReference type="InterPro" id="IPR017441">
    <property type="entry name" value="Protein_kinase_ATP_BS"/>
</dbReference>
<keyword evidence="4" id="KW-0808">Transferase</keyword>